<keyword evidence="2" id="KW-1185">Reference proteome</keyword>
<dbReference type="RefSeq" id="WP_220253447.1">
    <property type="nucleotide sequence ID" value="NZ_JAICCF010000006.1"/>
</dbReference>
<organism evidence="1 2">
    <name type="scientific">Chitinophaga rhizophila</name>
    <dbReference type="NCBI Taxonomy" id="2866212"/>
    <lineage>
        <taxon>Bacteria</taxon>
        <taxon>Pseudomonadati</taxon>
        <taxon>Bacteroidota</taxon>
        <taxon>Chitinophagia</taxon>
        <taxon>Chitinophagales</taxon>
        <taxon>Chitinophagaceae</taxon>
        <taxon>Chitinophaga</taxon>
    </lineage>
</organism>
<proteinExistence type="predicted"/>
<sequence>MNFRNLFGGRKSRKAAIHNVSFTDFGWTKRQESDAEISWVHPSYPAVLSINYFQLPPDVPYMADVSELRTFYRNMVIQSGGGLIQVDVAEIKGVRSIITLFKMPREGNGIHYIGAITIPFHDCSYVVKIQAVEDGPTGMREAMIAPHLIEQGTITVDQDGVKGWAADPYDSTIIDGLLMNLSESITYDEQFAQHPLSIVRNRMQELINSIQIAQTLV</sequence>
<evidence type="ECO:0000313" key="1">
    <source>
        <dbReference type="EMBL" id="MBW8688127.1"/>
    </source>
</evidence>
<name>A0ABS7GMN1_9BACT</name>
<dbReference type="EMBL" id="JAICCF010000006">
    <property type="protein sequence ID" value="MBW8688127.1"/>
    <property type="molecule type" value="Genomic_DNA"/>
</dbReference>
<comment type="caution">
    <text evidence="1">The sequence shown here is derived from an EMBL/GenBank/DDBJ whole genome shotgun (WGS) entry which is preliminary data.</text>
</comment>
<gene>
    <name evidence="1" type="ORF">K1Y79_27570</name>
</gene>
<evidence type="ECO:0000313" key="2">
    <source>
        <dbReference type="Proteomes" id="UP000812961"/>
    </source>
</evidence>
<accession>A0ABS7GMN1</accession>
<reference evidence="1 2" key="1">
    <citation type="submission" date="2021-08" db="EMBL/GenBank/DDBJ databases">
        <title>The genome sequence of Chitinophaga sp. B61.</title>
        <authorList>
            <person name="Zhang X."/>
        </authorList>
    </citation>
    <scope>NUCLEOTIDE SEQUENCE [LARGE SCALE GENOMIC DNA]</scope>
    <source>
        <strain evidence="1 2">B61</strain>
    </source>
</reference>
<protein>
    <submittedName>
        <fullName evidence="1">Uncharacterized protein</fullName>
    </submittedName>
</protein>
<dbReference type="Proteomes" id="UP000812961">
    <property type="component" value="Unassembled WGS sequence"/>
</dbReference>